<name>A0A5N6W5D8_9EURO</name>
<accession>A0A5N6W5D8</accession>
<feature type="chain" id="PRO_5024789259" evidence="1">
    <location>
        <begin position="28"/>
        <end position="57"/>
    </location>
</feature>
<dbReference type="Proteomes" id="UP000325433">
    <property type="component" value="Unassembled WGS sequence"/>
</dbReference>
<evidence type="ECO:0000313" key="2">
    <source>
        <dbReference type="EMBL" id="KAE8315718.1"/>
    </source>
</evidence>
<evidence type="ECO:0000256" key="1">
    <source>
        <dbReference type="SAM" id="SignalP"/>
    </source>
</evidence>
<gene>
    <name evidence="2" type="ORF">BDV41DRAFT_529770</name>
</gene>
<sequence length="57" mass="6193">MTDIIGFPCCLLFAIALMSGNFEETKGRKGKSNKKWGREGGGVQSSNVQLVIYAILD</sequence>
<keyword evidence="3" id="KW-1185">Reference proteome</keyword>
<proteinExistence type="predicted"/>
<protein>
    <submittedName>
        <fullName evidence="2">Uncharacterized protein</fullName>
    </submittedName>
</protein>
<evidence type="ECO:0000313" key="3">
    <source>
        <dbReference type="Proteomes" id="UP000325433"/>
    </source>
</evidence>
<organism evidence="2 3">
    <name type="scientific">Aspergillus transmontanensis</name>
    <dbReference type="NCBI Taxonomy" id="1034304"/>
    <lineage>
        <taxon>Eukaryota</taxon>
        <taxon>Fungi</taxon>
        <taxon>Dikarya</taxon>
        <taxon>Ascomycota</taxon>
        <taxon>Pezizomycotina</taxon>
        <taxon>Eurotiomycetes</taxon>
        <taxon>Eurotiomycetidae</taxon>
        <taxon>Eurotiales</taxon>
        <taxon>Aspergillaceae</taxon>
        <taxon>Aspergillus</taxon>
        <taxon>Aspergillus subgen. Circumdati</taxon>
    </lineage>
</organism>
<dbReference type="EMBL" id="ML738310">
    <property type="protein sequence ID" value="KAE8315718.1"/>
    <property type="molecule type" value="Genomic_DNA"/>
</dbReference>
<feature type="signal peptide" evidence="1">
    <location>
        <begin position="1"/>
        <end position="27"/>
    </location>
</feature>
<keyword evidence="1" id="KW-0732">Signal</keyword>
<dbReference type="AlphaFoldDB" id="A0A5N6W5D8"/>
<reference evidence="3" key="1">
    <citation type="submission" date="2019-04" db="EMBL/GenBank/DDBJ databases">
        <title>Friends and foes A comparative genomics studyof 23 Aspergillus species from section Flavi.</title>
        <authorList>
            <consortium name="DOE Joint Genome Institute"/>
            <person name="Kjaerbolling I."/>
            <person name="Vesth T."/>
            <person name="Frisvad J.C."/>
            <person name="Nybo J.L."/>
            <person name="Theobald S."/>
            <person name="Kildgaard S."/>
            <person name="Isbrandt T."/>
            <person name="Kuo A."/>
            <person name="Sato A."/>
            <person name="Lyhne E.K."/>
            <person name="Kogle M.E."/>
            <person name="Wiebenga A."/>
            <person name="Kun R.S."/>
            <person name="Lubbers R.J."/>
            <person name="Makela M.R."/>
            <person name="Barry K."/>
            <person name="Chovatia M."/>
            <person name="Clum A."/>
            <person name="Daum C."/>
            <person name="Haridas S."/>
            <person name="He G."/>
            <person name="LaButti K."/>
            <person name="Lipzen A."/>
            <person name="Mondo S."/>
            <person name="Riley R."/>
            <person name="Salamov A."/>
            <person name="Simmons B.A."/>
            <person name="Magnuson J.K."/>
            <person name="Henrissat B."/>
            <person name="Mortensen U.H."/>
            <person name="Larsen T.O."/>
            <person name="Devries R.P."/>
            <person name="Grigoriev I.V."/>
            <person name="Machida M."/>
            <person name="Baker S.E."/>
            <person name="Andersen M.R."/>
        </authorList>
    </citation>
    <scope>NUCLEOTIDE SEQUENCE [LARGE SCALE GENOMIC DNA]</scope>
    <source>
        <strain evidence="3">CBS 130015</strain>
    </source>
</reference>